<organism evidence="8 9">
    <name type="scientific">Enterococcus cecorum</name>
    <dbReference type="NCBI Taxonomy" id="44008"/>
    <lineage>
        <taxon>Bacteria</taxon>
        <taxon>Bacillati</taxon>
        <taxon>Bacillota</taxon>
        <taxon>Bacilli</taxon>
        <taxon>Lactobacillales</taxon>
        <taxon>Enterococcaceae</taxon>
        <taxon>Enterococcus</taxon>
    </lineage>
</organism>
<comment type="catalytic activity">
    <reaction evidence="5">
        <text>ATP + H2O = ADP + phosphate + H(+)</text>
        <dbReference type="Rhea" id="RHEA:13065"/>
        <dbReference type="ChEBI" id="CHEBI:15377"/>
        <dbReference type="ChEBI" id="CHEBI:15378"/>
        <dbReference type="ChEBI" id="CHEBI:30616"/>
        <dbReference type="ChEBI" id="CHEBI:43474"/>
        <dbReference type="ChEBI" id="CHEBI:456216"/>
    </reaction>
</comment>
<dbReference type="GO" id="GO:0005524">
    <property type="term" value="F:ATP binding"/>
    <property type="evidence" value="ECO:0007669"/>
    <property type="project" value="UniProtKB-KW"/>
</dbReference>
<feature type="domain" description="ABC transporter" evidence="7">
    <location>
        <begin position="3"/>
        <end position="220"/>
    </location>
</feature>
<sequence>MILKTEKLGYWYQTGNPLFQDVNLSFEAGKIYAILGTSGSGKTTFLSLIAGLDSPKEGTIYYQNQALSKLGLQNYRRQGVSIVFQAYNLLPYLSALDNVLTAMEIAHSQQADYKSYALANLEKVGITEELAHKKVSQLSGGQQQRVAIVRALCCEHNLIVADEPTGNLDEKTSQEIVKLFQEIAHQQNKCIILVTHEREVAKACDVVYELKHQAFQLTEVSA</sequence>
<dbReference type="CDD" id="cd03255">
    <property type="entry name" value="ABC_MJ0796_LolCDE_FtsE"/>
    <property type="match status" value="1"/>
</dbReference>
<comment type="similarity">
    <text evidence="1">Belongs to the ABC transporter superfamily.</text>
</comment>
<dbReference type="GO" id="GO:0005886">
    <property type="term" value="C:plasma membrane"/>
    <property type="evidence" value="ECO:0007669"/>
    <property type="project" value="UniProtKB-ARBA"/>
</dbReference>
<dbReference type="PROSITE" id="PS00211">
    <property type="entry name" value="ABC_TRANSPORTER_1"/>
    <property type="match status" value="1"/>
</dbReference>
<dbReference type="Proteomes" id="UP000252800">
    <property type="component" value="Unassembled WGS sequence"/>
</dbReference>
<evidence type="ECO:0000259" key="7">
    <source>
        <dbReference type="PROSITE" id="PS50893"/>
    </source>
</evidence>
<proteinExistence type="inferred from homology"/>
<dbReference type="PANTHER" id="PTHR42798">
    <property type="entry name" value="LIPOPROTEIN-RELEASING SYSTEM ATP-BINDING PROTEIN LOLD"/>
    <property type="match status" value="1"/>
</dbReference>
<dbReference type="InterPro" id="IPR003593">
    <property type="entry name" value="AAA+_ATPase"/>
</dbReference>
<evidence type="ECO:0000313" key="9">
    <source>
        <dbReference type="Proteomes" id="UP000252800"/>
    </source>
</evidence>
<comment type="function">
    <text evidence="6">Part of the ABC transporter FtsEX involved in cellular division. Has ATPase activity. Essential for cell division and viability.</text>
</comment>
<dbReference type="RefSeq" id="WP_113784759.1">
    <property type="nucleotide sequence ID" value="NZ_KZ845743.1"/>
</dbReference>
<name>A0A366SH19_9ENTE</name>
<dbReference type="AlphaFoldDB" id="A0A366SH19"/>
<keyword evidence="4 8" id="KW-0067">ATP-binding</keyword>
<dbReference type="PANTHER" id="PTHR42798:SF6">
    <property type="entry name" value="CELL DIVISION ATP-BINDING PROTEIN FTSE"/>
    <property type="match status" value="1"/>
</dbReference>
<evidence type="ECO:0000256" key="4">
    <source>
        <dbReference type="ARBA" id="ARBA00022840"/>
    </source>
</evidence>
<dbReference type="SMART" id="SM00382">
    <property type="entry name" value="AAA"/>
    <property type="match status" value="1"/>
</dbReference>
<gene>
    <name evidence="8" type="ORF">EB18_01572</name>
</gene>
<evidence type="ECO:0000256" key="3">
    <source>
        <dbReference type="ARBA" id="ARBA00022741"/>
    </source>
</evidence>
<dbReference type="EMBL" id="LEOY01000012">
    <property type="protein sequence ID" value="RBR28955.1"/>
    <property type="molecule type" value="Genomic_DNA"/>
</dbReference>
<dbReference type="Pfam" id="PF00005">
    <property type="entry name" value="ABC_tran"/>
    <property type="match status" value="1"/>
</dbReference>
<evidence type="ECO:0000256" key="1">
    <source>
        <dbReference type="ARBA" id="ARBA00005417"/>
    </source>
</evidence>
<protein>
    <submittedName>
        <fullName evidence="8">ABC transporter ATP-binding protein</fullName>
    </submittedName>
</protein>
<reference evidence="8 9" key="1">
    <citation type="submission" date="2015-06" db="EMBL/GenBank/DDBJ databases">
        <title>The Genome Sequence of Enterococcus cecorum 170AEA1.</title>
        <authorList>
            <consortium name="The Broad Institute Genomics Platform"/>
            <consortium name="The Broad Institute Genome Sequencing Center for Infectious Disease"/>
            <person name="Earl A.M."/>
            <person name="Van Tyne D."/>
            <person name="Lebreton F."/>
            <person name="Saavedra J.T."/>
            <person name="Gilmore M.S."/>
            <person name="Manson McGuire A."/>
            <person name="Clock S."/>
            <person name="Crupain M."/>
            <person name="Rangan U."/>
            <person name="Young S."/>
            <person name="Abouelleil A."/>
            <person name="Cao P."/>
            <person name="Chapman S.B."/>
            <person name="Griggs A."/>
            <person name="Priest M."/>
            <person name="Shea T."/>
            <person name="Wortman J."/>
            <person name="Nusbaum C."/>
            <person name="Birren B."/>
        </authorList>
    </citation>
    <scope>NUCLEOTIDE SEQUENCE [LARGE SCALE GENOMIC DNA]</scope>
    <source>
        <strain evidence="8 9">170AEA1</strain>
    </source>
</reference>
<evidence type="ECO:0000256" key="5">
    <source>
        <dbReference type="ARBA" id="ARBA00049360"/>
    </source>
</evidence>
<dbReference type="InterPro" id="IPR017871">
    <property type="entry name" value="ABC_transporter-like_CS"/>
</dbReference>
<keyword evidence="2" id="KW-0813">Transport</keyword>
<dbReference type="InterPro" id="IPR003439">
    <property type="entry name" value="ABC_transporter-like_ATP-bd"/>
</dbReference>
<dbReference type="InterPro" id="IPR017911">
    <property type="entry name" value="MacB-like_ATP-bd"/>
</dbReference>
<comment type="caution">
    <text evidence="8">The sequence shown here is derived from an EMBL/GenBank/DDBJ whole genome shotgun (WGS) entry which is preliminary data.</text>
</comment>
<dbReference type="Gene3D" id="3.40.50.300">
    <property type="entry name" value="P-loop containing nucleotide triphosphate hydrolases"/>
    <property type="match status" value="1"/>
</dbReference>
<evidence type="ECO:0000313" key="8">
    <source>
        <dbReference type="EMBL" id="RBR28955.1"/>
    </source>
</evidence>
<dbReference type="PROSITE" id="PS50893">
    <property type="entry name" value="ABC_TRANSPORTER_2"/>
    <property type="match status" value="1"/>
</dbReference>
<accession>A0A366SH19</accession>
<evidence type="ECO:0000256" key="6">
    <source>
        <dbReference type="ARBA" id="ARBA00055994"/>
    </source>
</evidence>
<evidence type="ECO:0000256" key="2">
    <source>
        <dbReference type="ARBA" id="ARBA00022448"/>
    </source>
</evidence>
<dbReference type="SUPFAM" id="SSF52540">
    <property type="entry name" value="P-loop containing nucleoside triphosphate hydrolases"/>
    <property type="match status" value="1"/>
</dbReference>
<dbReference type="FunFam" id="3.40.50.300:FF:000056">
    <property type="entry name" value="Cell division ATP-binding protein FtsE"/>
    <property type="match status" value="1"/>
</dbReference>
<dbReference type="GO" id="GO:0016887">
    <property type="term" value="F:ATP hydrolysis activity"/>
    <property type="evidence" value="ECO:0007669"/>
    <property type="project" value="InterPro"/>
</dbReference>
<keyword evidence="3" id="KW-0547">Nucleotide-binding</keyword>
<dbReference type="InterPro" id="IPR027417">
    <property type="entry name" value="P-loop_NTPase"/>
</dbReference>